<evidence type="ECO:0000256" key="1">
    <source>
        <dbReference type="SAM" id="MobiDB-lite"/>
    </source>
</evidence>
<proteinExistence type="predicted"/>
<evidence type="ECO:0000313" key="3">
    <source>
        <dbReference type="Proteomes" id="UP000190648"/>
    </source>
</evidence>
<feature type="region of interest" description="Disordered" evidence="1">
    <location>
        <begin position="31"/>
        <end position="92"/>
    </location>
</feature>
<accession>A0A1V4KYD7</accession>
<dbReference type="AlphaFoldDB" id="A0A1V4KYD7"/>
<reference evidence="2 3" key="1">
    <citation type="submission" date="2016-02" db="EMBL/GenBank/DDBJ databases">
        <title>Band-tailed pigeon sequencing and assembly.</title>
        <authorList>
            <person name="Soares A.E."/>
            <person name="Novak B.J."/>
            <person name="Rice E.S."/>
            <person name="O'Connell B."/>
            <person name="Chang D."/>
            <person name="Weber S."/>
            <person name="Shapiro B."/>
        </authorList>
    </citation>
    <scope>NUCLEOTIDE SEQUENCE [LARGE SCALE GENOMIC DNA]</scope>
    <source>
        <strain evidence="2">BTP2013</strain>
        <tissue evidence="2">Blood</tissue>
    </source>
</reference>
<dbReference type="EMBL" id="LSYS01001150">
    <property type="protein sequence ID" value="OPJ89376.1"/>
    <property type="molecule type" value="Genomic_DNA"/>
</dbReference>
<comment type="caution">
    <text evidence="2">The sequence shown here is derived from an EMBL/GenBank/DDBJ whole genome shotgun (WGS) entry which is preliminary data.</text>
</comment>
<dbReference type="Proteomes" id="UP000190648">
    <property type="component" value="Unassembled WGS sequence"/>
</dbReference>
<organism evidence="2 3">
    <name type="scientific">Patagioenas fasciata monilis</name>
    <dbReference type="NCBI Taxonomy" id="372326"/>
    <lineage>
        <taxon>Eukaryota</taxon>
        <taxon>Metazoa</taxon>
        <taxon>Chordata</taxon>
        <taxon>Craniata</taxon>
        <taxon>Vertebrata</taxon>
        <taxon>Euteleostomi</taxon>
        <taxon>Archelosauria</taxon>
        <taxon>Archosauria</taxon>
        <taxon>Dinosauria</taxon>
        <taxon>Saurischia</taxon>
        <taxon>Theropoda</taxon>
        <taxon>Coelurosauria</taxon>
        <taxon>Aves</taxon>
        <taxon>Neognathae</taxon>
        <taxon>Neoaves</taxon>
        <taxon>Columbimorphae</taxon>
        <taxon>Columbiformes</taxon>
        <taxon>Columbidae</taxon>
        <taxon>Patagioenas</taxon>
    </lineage>
</organism>
<gene>
    <name evidence="2" type="ORF">AV530_003615</name>
</gene>
<evidence type="ECO:0000313" key="2">
    <source>
        <dbReference type="EMBL" id="OPJ89376.1"/>
    </source>
</evidence>
<protein>
    <submittedName>
        <fullName evidence="2">Uncharacterized protein</fullName>
    </submittedName>
</protein>
<sequence>MKDLASPASLAQCPEHKGTRWAVALLLCTPRGGDRGARRVTARRHGQAVEEKEEKQKRGPNLQHSPGSPKRLSRSRVEGNATRKVTAAQLRP</sequence>
<name>A0A1V4KYD7_PATFA</name>
<feature type="compositionally biased region" description="Basic and acidic residues" evidence="1">
    <location>
        <begin position="47"/>
        <end position="57"/>
    </location>
</feature>
<keyword evidence="3" id="KW-1185">Reference proteome</keyword>